<dbReference type="AlphaFoldDB" id="A0AAN6VGQ4"/>
<reference evidence="2" key="2">
    <citation type="submission" date="2023-05" db="EMBL/GenBank/DDBJ databases">
        <authorList>
            <consortium name="Lawrence Berkeley National Laboratory"/>
            <person name="Steindorff A."/>
            <person name="Hensen N."/>
            <person name="Bonometti L."/>
            <person name="Westerberg I."/>
            <person name="Brannstrom I.O."/>
            <person name="Guillou S."/>
            <person name="Cros-Aarteil S."/>
            <person name="Calhoun S."/>
            <person name="Haridas S."/>
            <person name="Kuo A."/>
            <person name="Mondo S."/>
            <person name="Pangilinan J."/>
            <person name="Riley R."/>
            <person name="Labutti K."/>
            <person name="Andreopoulos B."/>
            <person name="Lipzen A."/>
            <person name="Chen C."/>
            <person name="Yanf M."/>
            <person name="Daum C."/>
            <person name="Ng V."/>
            <person name="Clum A."/>
            <person name="Ohm R."/>
            <person name="Martin F."/>
            <person name="Silar P."/>
            <person name="Natvig D."/>
            <person name="Lalanne C."/>
            <person name="Gautier V."/>
            <person name="Ament-Velasquez S.L."/>
            <person name="Kruys A."/>
            <person name="Hutchinson M.I."/>
            <person name="Powell A.J."/>
            <person name="Barry K."/>
            <person name="Miller A.N."/>
            <person name="Grigoriev I.V."/>
            <person name="Debuchy R."/>
            <person name="Gladieux P."/>
            <person name="Thoren M.H."/>
            <person name="Johannesson H."/>
        </authorList>
    </citation>
    <scope>NUCLEOTIDE SEQUENCE</scope>
    <source>
        <strain evidence="2">CBS 538.74</strain>
    </source>
</reference>
<keyword evidence="3" id="KW-1185">Reference proteome</keyword>
<evidence type="ECO:0000256" key="1">
    <source>
        <dbReference type="SAM" id="MobiDB-lite"/>
    </source>
</evidence>
<reference evidence="2" key="1">
    <citation type="journal article" date="2023" name="Mol. Phylogenet. Evol.">
        <title>Genome-scale phylogeny and comparative genomics of the fungal order Sordariales.</title>
        <authorList>
            <person name="Hensen N."/>
            <person name="Bonometti L."/>
            <person name="Westerberg I."/>
            <person name="Brannstrom I.O."/>
            <person name="Guillou S."/>
            <person name="Cros-Aarteil S."/>
            <person name="Calhoun S."/>
            <person name="Haridas S."/>
            <person name="Kuo A."/>
            <person name="Mondo S."/>
            <person name="Pangilinan J."/>
            <person name="Riley R."/>
            <person name="LaButti K."/>
            <person name="Andreopoulos B."/>
            <person name="Lipzen A."/>
            <person name="Chen C."/>
            <person name="Yan M."/>
            <person name="Daum C."/>
            <person name="Ng V."/>
            <person name="Clum A."/>
            <person name="Steindorff A."/>
            <person name="Ohm R.A."/>
            <person name="Martin F."/>
            <person name="Silar P."/>
            <person name="Natvig D.O."/>
            <person name="Lalanne C."/>
            <person name="Gautier V."/>
            <person name="Ament-Velasquez S.L."/>
            <person name="Kruys A."/>
            <person name="Hutchinson M.I."/>
            <person name="Powell A.J."/>
            <person name="Barry K."/>
            <person name="Miller A.N."/>
            <person name="Grigoriev I.V."/>
            <person name="Debuchy R."/>
            <person name="Gladieux P."/>
            <person name="Hiltunen Thoren M."/>
            <person name="Johannesson H."/>
        </authorList>
    </citation>
    <scope>NUCLEOTIDE SEQUENCE</scope>
    <source>
        <strain evidence="2">CBS 538.74</strain>
    </source>
</reference>
<sequence length="204" mass="22149">MTMPLYSDRSQLQNAITTQALPALERLAANPRRLDISLNRRFERVDPPPYVSSSESEGEEDSDATLEEFEEALEEPEDFAPSKIDATEALPPQTSPHPAQHAEVAPAPPLRRSARNTNLHLPLETAATRGTKAVRAAPTSRKARATAEPPKKKGRPRKTQAGAITKPAAPPDNRGRKPDSRTAAAVFALDGEAKRGGGRPRRTQ</sequence>
<accession>A0AAN6VGQ4</accession>
<evidence type="ECO:0000313" key="2">
    <source>
        <dbReference type="EMBL" id="KAK4150506.1"/>
    </source>
</evidence>
<evidence type="ECO:0000313" key="3">
    <source>
        <dbReference type="Proteomes" id="UP001302745"/>
    </source>
</evidence>
<comment type="caution">
    <text evidence="2">The sequence shown here is derived from an EMBL/GenBank/DDBJ whole genome shotgun (WGS) entry which is preliminary data.</text>
</comment>
<dbReference type="EMBL" id="MU857068">
    <property type="protein sequence ID" value="KAK4150506.1"/>
    <property type="molecule type" value="Genomic_DNA"/>
</dbReference>
<name>A0AAN6VGQ4_9PEZI</name>
<gene>
    <name evidence="2" type="ORF">C8A00DRAFT_36909</name>
</gene>
<feature type="compositionally biased region" description="Acidic residues" evidence="1">
    <location>
        <begin position="56"/>
        <end position="78"/>
    </location>
</feature>
<organism evidence="2 3">
    <name type="scientific">Chaetomidium leptoderma</name>
    <dbReference type="NCBI Taxonomy" id="669021"/>
    <lineage>
        <taxon>Eukaryota</taxon>
        <taxon>Fungi</taxon>
        <taxon>Dikarya</taxon>
        <taxon>Ascomycota</taxon>
        <taxon>Pezizomycotina</taxon>
        <taxon>Sordariomycetes</taxon>
        <taxon>Sordariomycetidae</taxon>
        <taxon>Sordariales</taxon>
        <taxon>Chaetomiaceae</taxon>
        <taxon>Chaetomidium</taxon>
    </lineage>
</organism>
<proteinExistence type="predicted"/>
<protein>
    <submittedName>
        <fullName evidence="2">Uncharacterized protein</fullName>
    </submittedName>
</protein>
<feature type="region of interest" description="Disordered" evidence="1">
    <location>
        <begin position="39"/>
        <end position="204"/>
    </location>
</feature>
<dbReference type="Proteomes" id="UP001302745">
    <property type="component" value="Unassembled WGS sequence"/>
</dbReference>